<protein>
    <submittedName>
        <fullName evidence="3">Uncharacterized protein</fullName>
    </submittedName>
</protein>
<keyword evidence="2" id="KW-0812">Transmembrane</keyword>
<reference evidence="3 4" key="1">
    <citation type="submission" date="2019-01" db="EMBL/GenBank/DDBJ databases">
        <title>Genome Assembly of Collichthys lucidus.</title>
        <authorList>
            <person name="Cai M."/>
            <person name="Xiao S."/>
        </authorList>
    </citation>
    <scope>NUCLEOTIDE SEQUENCE [LARGE SCALE GENOMIC DNA]</scope>
    <source>
        <strain evidence="3">JT15FE1705JMU</strain>
        <tissue evidence="3">Muscle</tissue>
    </source>
</reference>
<keyword evidence="4" id="KW-1185">Reference proteome</keyword>
<sequence>MQRKFWKWERKVCPATPESWLIGRGCCSQRDETRWSCATEEEEEEETPTKKSTERTSGTMSSSPSRSDLRPSGLKRFCLWLHHAPPTSSSPLLPLTYTAPPPPAVSRYRLLLAALLLCSLLLMLLLLLWNYNCLFISRICSPPGEEAGEEGGGGS</sequence>
<accession>A0A4U5TW81</accession>
<organism evidence="3 4">
    <name type="scientific">Collichthys lucidus</name>
    <name type="common">Big head croaker</name>
    <name type="synonym">Sciaena lucida</name>
    <dbReference type="NCBI Taxonomy" id="240159"/>
    <lineage>
        <taxon>Eukaryota</taxon>
        <taxon>Metazoa</taxon>
        <taxon>Chordata</taxon>
        <taxon>Craniata</taxon>
        <taxon>Vertebrata</taxon>
        <taxon>Euteleostomi</taxon>
        <taxon>Actinopterygii</taxon>
        <taxon>Neopterygii</taxon>
        <taxon>Teleostei</taxon>
        <taxon>Neoteleostei</taxon>
        <taxon>Acanthomorphata</taxon>
        <taxon>Eupercaria</taxon>
        <taxon>Sciaenidae</taxon>
        <taxon>Collichthys</taxon>
    </lineage>
</organism>
<dbReference type="EMBL" id="ML241201">
    <property type="protein sequence ID" value="TKS65896.1"/>
    <property type="molecule type" value="Genomic_DNA"/>
</dbReference>
<feature type="region of interest" description="Disordered" evidence="1">
    <location>
        <begin position="36"/>
        <end position="71"/>
    </location>
</feature>
<dbReference type="Proteomes" id="UP000298787">
    <property type="component" value="Unassembled WGS sequence"/>
</dbReference>
<dbReference type="AlphaFoldDB" id="A0A4U5TW81"/>
<feature type="transmembrane region" description="Helical" evidence="2">
    <location>
        <begin position="110"/>
        <end position="131"/>
    </location>
</feature>
<keyword evidence="2" id="KW-1133">Transmembrane helix</keyword>
<evidence type="ECO:0000313" key="4">
    <source>
        <dbReference type="Proteomes" id="UP000298787"/>
    </source>
</evidence>
<evidence type="ECO:0000313" key="3">
    <source>
        <dbReference type="EMBL" id="TKS65896.1"/>
    </source>
</evidence>
<feature type="compositionally biased region" description="Low complexity" evidence="1">
    <location>
        <begin position="55"/>
        <end position="71"/>
    </location>
</feature>
<name>A0A4U5TW81_COLLU</name>
<keyword evidence="2" id="KW-0472">Membrane</keyword>
<gene>
    <name evidence="3" type="ORF">D9C73_028032</name>
</gene>
<evidence type="ECO:0000256" key="2">
    <source>
        <dbReference type="SAM" id="Phobius"/>
    </source>
</evidence>
<proteinExistence type="predicted"/>
<evidence type="ECO:0000256" key="1">
    <source>
        <dbReference type="SAM" id="MobiDB-lite"/>
    </source>
</evidence>